<accession>A0AAE0SG04</accession>
<dbReference type="AlphaFoldDB" id="A0AAE0SG04"/>
<protein>
    <submittedName>
        <fullName evidence="2">Uncharacterized protein</fullName>
    </submittedName>
</protein>
<gene>
    <name evidence="2" type="ORF">CHS0354_010615</name>
</gene>
<dbReference type="EMBL" id="JAEAOA010000665">
    <property type="protein sequence ID" value="KAK3591249.1"/>
    <property type="molecule type" value="Genomic_DNA"/>
</dbReference>
<reference evidence="2" key="1">
    <citation type="journal article" date="2021" name="Genome Biol. Evol.">
        <title>A High-Quality Reference Genome for a Parasitic Bivalve with Doubly Uniparental Inheritance (Bivalvia: Unionida).</title>
        <authorList>
            <person name="Smith C.H."/>
        </authorList>
    </citation>
    <scope>NUCLEOTIDE SEQUENCE</scope>
    <source>
        <strain evidence="2">CHS0354</strain>
    </source>
</reference>
<evidence type="ECO:0000313" key="3">
    <source>
        <dbReference type="Proteomes" id="UP001195483"/>
    </source>
</evidence>
<dbReference type="Proteomes" id="UP001195483">
    <property type="component" value="Unassembled WGS sequence"/>
</dbReference>
<sequence>MEMLSPIYNELWKTLKCPEISTQSLFITVTKEGKHLTAETMDSSVRKSISERQPLHRPQNKQMVNAEHKLRWNGNITRSSGVVNTILQVNVRAKGKEDANAKTGSNTSQNG</sequence>
<evidence type="ECO:0000313" key="2">
    <source>
        <dbReference type="EMBL" id="KAK3591249.1"/>
    </source>
</evidence>
<name>A0AAE0SG04_9BIVA</name>
<evidence type="ECO:0000256" key="1">
    <source>
        <dbReference type="SAM" id="MobiDB-lite"/>
    </source>
</evidence>
<reference evidence="2" key="2">
    <citation type="journal article" date="2021" name="Genome Biol. Evol.">
        <title>Developing a high-quality reference genome for a parasitic bivalve with doubly uniparental inheritance (Bivalvia: Unionida).</title>
        <authorList>
            <person name="Smith C.H."/>
        </authorList>
    </citation>
    <scope>NUCLEOTIDE SEQUENCE</scope>
    <source>
        <strain evidence="2">CHS0354</strain>
        <tissue evidence="2">Mantle</tissue>
    </source>
</reference>
<comment type="caution">
    <text evidence="2">The sequence shown here is derived from an EMBL/GenBank/DDBJ whole genome shotgun (WGS) entry which is preliminary data.</text>
</comment>
<keyword evidence="3" id="KW-1185">Reference proteome</keyword>
<reference evidence="2" key="3">
    <citation type="submission" date="2023-05" db="EMBL/GenBank/DDBJ databases">
        <authorList>
            <person name="Smith C.H."/>
        </authorList>
    </citation>
    <scope>NUCLEOTIDE SEQUENCE</scope>
    <source>
        <strain evidence="2">CHS0354</strain>
        <tissue evidence="2">Mantle</tissue>
    </source>
</reference>
<feature type="compositionally biased region" description="Basic and acidic residues" evidence="1">
    <location>
        <begin position="44"/>
        <end position="54"/>
    </location>
</feature>
<feature type="region of interest" description="Disordered" evidence="1">
    <location>
        <begin position="38"/>
        <end position="62"/>
    </location>
</feature>
<organism evidence="2 3">
    <name type="scientific">Potamilus streckersoni</name>
    <dbReference type="NCBI Taxonomy" id="2493646"/>
    <lineage>
        <taxon>Eukaryota</taxon>
        <taxon>Metazoa</taxon>
        <taxon>Spiralia</taxon>
        <taxon>Lophotrochozoa</taxon>
        <taxon>Mollusca</taxon>
        <taxon>Bivalvia</taxon>
        <taxon>Autobranchia</taxon>
        <taxon>Heteroconchia</taxon>
        <taxon>Palaeoheterodonta</taxon>
        <taxon>Unionida</taxon>
        <taxon>Unionoidea</taxon>
        <taxon>Unionidae</taxon>
        <taxon>Ambleminae</taxon>
        <taxon>Lampsilini</taxon>
        <taxon>Potamilus</taxon>
    </lineage>
</organism>
<proteinExistence type="predicted"/>